<dbReference type="Proteomes" id="UP000462363">
    <property type="component" value="Unassembled WGS sequence"/>
</dbReference>
<evidence type="ECO:0000313" key="1">
    <source>
        <dbReference type="EMBL" id="MSS38945.1"/>
    </source>
</evidence>
<proteinExistence type="predicted"/>
<accession>A0A844F9F3</accession>
<evidence type="ECO:0008006" key="3">
    <source>
        <dbReference type="Google" id="ProtNLM"/>
    </source>
</evidence>
<dbReference type="EMBL" id="VUMB01000002">
    <property type="protein sequence ID" value="MSS38945.1"/>
    <property type="molecule type" value="Genomic_DNA"/>
</dbReference>
<protein>
    <recommendedName>
        <fullName evidence="3">Phage capsid family</fullName>
    </recommendedName>
</protein>
<dbReference type="AlphaFoldDB" id="A0A844F9F3"/>
<comment type="caution">
    <text evidence="1">The sequence shown here is derived from an EMBL/GenBank/DDBJ whole genome shotgun (WGS) entry which is preliminary data.</text>
</comment>
<organism evidence="1 2">
    <name type="scientific">Clostridium scindens (strain JCM 10418 / VPI 12708)</name>
    <dbReference type="NCBI Taxonomy" id="29347"/>
    <lineage>
        <taxon>Bacteria</taxon>
        <taxon>Bacillati</taxon>
        <taxon>Bacillota</taxon>
        <taxon>Clostridia</taxon>
        <taxon>Lachnospirales</taxon>
        <taxon>Lachnospiraceae</taxon>
    </lineage>
</organism>
<gene>
    <name evidence="1" type="ORF">FYJ37_00915</name>
</gene>
<sequence>MSLKIEVAELMEKPGVMFDVAEKVEYKRNLTNEEKEVFEISDAWAREIGKIGNDKDLEIAAFVNKGVNEEIYNAPDELLDSMLDRGSIGEFDDEEFVKTPKNTLEAHEAAKGGIVDRSYIDFTAIKPITKNRQIETDLSYVDLRKNGFKSIATLTTYAKEALQNALFYDVFSMIDNAIVGGEQLVTAGGKVPTQTAVDAFNLYLLDRDPAAVAVCLSKYAQALGRMSGRSQYMSDAMKDEFNRYGLVNFIDGVRIASISGAKKTGKGQLMLPDLRIFGCAGKIGALDMKGELHTYEDMDNSNEKVIIRVKDFTYSVAITNIENCNKMVLTN</sequence>
<reference evidence="1 2" key="1">
    <citation type="submission" date="2019-08" db="EMBL/GenBank/DDBJ databases">
        <title>In-depth cultivation of the pig gut microbiome towards novel bacterial diversity and tailored functional studies.</title>
        <authorList>
            <person name="Wylensek D."/>
            <person name="Hitch T.C.A."/>
            <person name="Clavel T."/>
        </authorList>
    </citation>
    <scope>NUCLEOTIDE SEQUENCE [LARGE SCALE GENOMIC DNA]</scope>
    <source>
        <strain evidence="1 2">BL-389-WT-3D</strain>
    </source>
</reference>
<evidence type="ECO:0000313" key="2">
    <source>
        <dbReference type="Proteomes" id="UP000462363"/>
    </source>
</evidence>
<dbReference type="RefSeq" id="WP_154322706.1">
    <property type="nucleotide sequence ID" value="NZ_CP045695.1"/>
</dbReference>
<name>A0A844F9F3_CLOSV</name>